<dbReference type="AlphaFoldDB" id="A0AAE9YC83"/>
<gene>
    <name evidence="4" type="ORF">PO878_11820</name>
</gene>
<dbReference type="PANTHER" id="PTHR43080">
    <property type="entry name" value="CBS DOMAIN-CONTAINING PROTEIN CBSX3, MITOCHONDRIAL"/>
    <property type="match status" value="1"/>
</dbReference>
<dbReference type="Pfam" id="PF00571">
    <property type="entry name" value="CBS"/>
    <property type="match status" value="2"/>
</dbReference>
<proteinExistence type="predicted"/>
<dbReference type="PANTHER" id="PTHR43080:SF2">
    <property type="entry name" value="CBS DOMAIN-CONTAINING PROTEIN"/>
    <property type="match status" value="1"/>
</dbReference>
<accession>A0AAE9YC83</accession>
<dbReference type="CDD" id="cd04623">
    <property type="entry name" value="CBS_pair_bac_euk"/>
    <property type="match status" value="1"/>
</dbReference>
<evidence type="ECO:0000256" key="2">
    <source>
        <dbReference type="PROSITE-ProRule" id="PRU00703"/>
    </source>
</evidence>
<dbReference type="SMART" id="SM00116">
    <property type="entry name" value="CBS"/>
    <property type="match status" value="2"/>
</dbReference>
<dbReference type="SUPFAM" id="SSF54631">
    <property type="entry name" value="CBS-domain pair"/>
    <property type="match status" value="1"/>
</dbReference>
<sequence>MHVEGLLSSKGAGVVTVASASTVAEVVATLAEHRVGALVVSDDGARVDGIVSERDIVRALAERGSDLLGEGVATIMTSEVVTCDLATTVDELSSSMTERRIRHVPVVVDGRLAGIVSIGDVVKDRMRELEAEAQTLHEYISHGR</sequence>
<dbReference type="Gene3D" id="3.10.580.10">
    <property type="entry name" value="CBS-domain"/>
    <property type="match status" value="1"/>
</dbReference>
<name>A0AAE9YC83_9ACTN</name>
<feature type="domain" description="CBS" evidence="3">
    <location>
        <begin position="7"/>
        <end position="67"/>
    </location>
</feature>
<dbReference type="PROSITE" id="PS51371">
    <property type="entry name" value="CBS"/>
    <property type="match status" value="2"/>
</dbReference>
<dbReference type="InterPro" id="IPR000644">
    <property type="entry name" value="CBS_dom"/>
</dbReference>
<dbReference type="InterPro" id="IPR044725">
    <property type="entry name" value="CBSX3_CBS_dom"/>
</dbReference>
<dbReference type="EMBL" id="CP116942">
    <property type="protein sequence ID" value="WCO65186.1"/>
    <property type="molecule type" value="Genomic_DNA"/>
</dbReference>
<evidence type="ECO:0000256" key="1">
    <source>
        <dbReference type="ARBA" id="ARBA00023122"/>
    </source>
</evidence>
<evidence type="ECO:0000259" key="3">
    <source>
        <dbReference type="PROSITE" id="PS51371"/>
    </source>
</evidence>
<evidence type="ECO:0000313" key="4">
    <source>
        <dbReference type="EMBL" id="WCO65186.1"/>
    </source>
</evidence>
<reference evidence="4" key="1">
    <citation type="submission" date="2023-01" db="EMBL/GenBank/DDBJ databases">
        <title>The diversity of Class Acidimicrobiia in South China Sea sediment environments and the proposal of Iamia marina sp. nov., a novel species of the genus Iamia.</title>
        <authorList>
            <person name="He Y."/>
            <person name="Tian X."/>
        </authorList>
    </citation>
    <scope>NUCLEOTIDE SEQUENCE</scope>
    <source>
        <strain evidence="4">DSM 19957</strain>
    </source>
</reference>
<dbReference type="RefSeq" id="WP_272734711.1">
    <property type="nucleotide sequence ID" value="NZ_CP116942.1"/>
</dbReference>
<organism evidence="4 5">
    <name type="scientific">Iamia majanohamensis</name>
    <dbReference type="NCBI Taxonomy" id="467976"/>
    <lineage>
        <taxon>Bacteria</taxon>
        <taxon>Bacillati</taxon>
        <taxon>Actinomycetota</taxon>
        <taxon>Acidimicrobiia</taxon>
        <taxon>Acidimicrobiales</taxon>
        <taxon>Iamiaceae</taxon>
        <taxon>Iamia</taxon>
    </lineage>
</organism>
<protein>
    <submittedName>
        <fullName evidence="4">CBS domain-containing protein</fullName>
    </submittedName>
</protein>
<keyword evidence="1 2" id="KW-0129">CBS domain</keyword>
<dbReference type="Proteomes" id="UP001216390">
    <property type="component" value="Chromosome"/>
</dbReference>
<dbReference type="KEGG" id="ima:PO878_11820"/>
<feature type="domain" description="CBS" evidence="3">
    <location>
        <begin position="76"/>
        <end position="132"/>
    </location>
</feature>
<dbReference type="InterPro" id="IPR051257">
    <property type="entry name" value="Diverse_CBS-Domain"/>
</dbReference>
<keyword evidence="5" id="KW-1185">Reference proteome</keyword>
<evidence type="ECO:0000313" key="5">
    <source>
        <dbReference type="Proteomes" id="UP001216390"/>
    </source>
</evidence>
<dbReference type="InterPro" id="IPR046342">
    <property type="entry name" value="CBS_dom_sf"/>
</dbReference>